<evidence type="ECO:0000313" key="2">
    <source>
        <dbReference type="EMBL" id="PNW76503.1"/>
    </source>
</evidence>
<evidence type="ECO:0000313" key="3">
    <source>
        <dbReference type="Proteomes" id="UP000006906"/>
    </source>
</evidence>
<accession>A0A2K3D7J3</accession>
<dbReference type="Pfam" id="PF13012">
    <property type="entry name" value="MitMem_reg"/>
    <property type="match status" value="1"/>
</dbReference>
<dbReference type="AlphaFoldDB" id="A0A2K3D7J3"/>
<evidence type="ECO:0000259" key="1">
    <source>
        <dbReference type="Pfam" id="PF13012"/>
    </source>
</evidence>
<dbReference type="Proteomes" id="UP000006906">
    <property type="component" value="Chromosome 11"/>
</dbReference>
<proteinExistence type="predicted"/>
<dbReference type="OrthoDB" id="1378at2759"/>
<name>A0A2K3D7J3_CHLRE</name>
<protein>
    <recommendedName>
        <fullName evidence="1">EIF3F/CSN6-like C-terminal domain-containing protein</fullName>
    </recommendedName>
</protein>
<feature type="domain" description="EIF3F/CSN6-like C-terminal" evidence="1">
    <location>
        <begin position="1"/>
        <end position="83"/>
    </location>
</feature>
<dbReference type="EMBL" id="CM008972">
    <property type="protein sequence ID" value="PNW76503.1"/>
    <property type="molecule type" value="Genomic_DNA"/>
</dbReference>
<dbReference type="Gramene" id="PNW76503">
    <property type="protein sequence ID" value="PNW76503"/>
    <property type="gene ID" value="CHLRE_11g467645v5"/>
</dbReference>
<organism evidence="2 3">
    <name type="scientific">Chlamydomonas reinhardtii</name>
    <name type="common">Chlamydomonas smithii</name>
    <dbReference type="NCBI Taxonomy" id="3055"/>
    <lineage>
        <taxon>Eukaryota</taxon>
        <taxon>Viridiplantae</taxon>
        <taxon>Chlorophyta</taxon>
        <taxon>core chlorophytes</taxon>
        <taxon>Chlorophyceae</taxon>
        <taxon>CS clade</taxon>
        <taxon>Chlamydomonadales</taxon>
        <taxon>Chlamydomonadaceae</taxon>
        <taxon>Chlamydomonas</taxon>
    </lineage>
</organism>
<keyword evidence="3" id="KW-1185">Reference proteome</keyword>
<dbReference type="InParanoid" id="A0A2K3D7J3"/>
<dbReference type="InterPro" id="IPR024969">
    <property type="entry name" value="EIF3F/CSN6-like_C"/>
</dbReference>
<reference evidence="2 3" key="1">
    <citation type="journal article" date="2007" name="Science">
        <title>The Chlamydomonas genome reveals the evolution of key animal and plant functions.</title>
        <authorList>
            <person name="Merchant S.S."/>
            <person name="Prochnik S.E."/>
            <person name="Vallon O."/>
            <person name="Harris E.H."/>
            <person name="Karpowicz S.J."/>
            <person name="Witman G.B."/>
            <person name="Terry A."/>
            <person name="Salamov A."/>
            <person name="Fritz-Laylin L.K."/>
            <person name="Marechal-Drouard L."/>
            <person name="Marshall W.F."/>
            <person name="Qu L.H."/>
            <person name="Nelson D.R."/>
            <person name="Sanderfoot A.A."/>
            <person name="Spalding M.H."/>
            <person name="Kapitonov V.V."/>
            <person name="Ren Q."/>
            <person name="Ferris P."/>
            <person name="Lindquist E."/>
            <person name="Shapiro H."/>
            <person name="Lucas S.M."/>
            <person name="Grimwood J."/>
            <person name="Schmutz J."/>
            <person name="Cardol P."/>
            <person name="Cerutti H."/>
            <person name="Chanfreau G."/>
            <person name="Chen C.L."/>
            <person name="Cognat V."/>
            <person name="Croft M.T."/>
            <person name="Dent R."/>
            <person name="Dutcher S."/>
            <person name="Fernandez E."/>
            <person name="Fukuzawa H."/>
            <person name="Gonzalez-Ballester D."/>
            <person name="Gonzalez-Halphen D."/>
            <person name="Hallmann A."/>
            <person name="Hanikenne M."/>
            <person name="Hippler M."/>
            <person name="Inwood W."/>
            <person name="Jabbari K."/>
            <person name="Kalanon M."/>
            <person name="Kuras R."/>
            <person name="Lefebvre P.A."/>
            <person name="Lemaire S.D."/>
            <person name="Lobanov A.V."/>
            <person name="Lohr M."/>
            <person name="Manuell A."/>
            <person name="Meier I."/>
            <person name="Mets L."/>
            <person name="Mittag M."/>
            <person name="Mittelmeier T."/>
            <person name="Moroney J.V."/>
            <person name="Moseley J."/>
            <person name="Napoli C."/>
            <person name="Nedelcu A.M."/>
            <person name="Niyogi K."/>
            <person name="Novoselov S.V."/>
            <person name="Paulsen I.T."/>
            <person name="Pazour G."/>
            <person name="Purton S."/>
            <person name="Ral J.P."/>
            <person name="Riano-Pachon D.M."/>
            <person name="Riekhof W."/>
            <person name="Rymarquis L."/>
            <person name="Schroda M."/>
            <person name="Stern D."/>
            <person name="Umen J."/>
            <person name="Willows R."/>
            <person name="Wilson N."/>
            <person name="Zimmer S.L."/>
            <person name="Allmer J."/>
            <person name="Balk J."/>
            <person name="Bisova K."/>
            <person name="Chen C.J."/>
            <person name="Elias M."/>
            <person name="Gendler K."/>
            <person name="Hauser C."/>
            <person name="Lamb M.R."/>
            <person name="Ledford H."/>
            <person name="Long J.C."/>
            <person name="Minagawa J."/>
            <person name="Page M.D."/>
            <person name="Pan J."/>
            <person name="Pootakham W."/>
            <person name="Roje S."/>
            <person name="Rose A."/>
            <person name="Stahlberg E."/>
            <person name="Terauchi A.M."/>
            <person name="Yang P."/>
            <person name="Ball S."/>
            <person name="Bowler C."/>
            <person name="Dieckmann C.L."/>
            <person name="Gladyshev V.N."/>
            <person name="Green P."/>
            <person name="Jorgensen R."/>
            <person name="Mayfield S."/>
            <person name="Mueller-Roeber B."/>
            <person name="Rajamani S."/>
            <person name="Sayre R.T."/>
            <person name="Brokstein P."/>
            <person name="Dubchak I."/>
            <person name="Goodstein D."/>
            <person name="Hornick L."/>
            <person name="Huang Y.W."/>
            <person name="Jhaveri J."/>
            <person name="Luo Y."/>
            <person name="Martinez D."/>
            <person name="Ngau W.C."/>
            <person name="Otillar B."/>
            <person name="Poliakov A."/>
            <person name="Porter A."/>
            <person name="Szajkowski L."/>
            <person name="Werner G."/>
            <person name="Zhou K."/>
            <person name="Grigoriev I.V."/>
            <person name="Rokhsar D.S."/>
            <person name="Grossman A.R."/>
        </authorList>
    </citation>
    <scope>NUCLEOTIDE SEQUENCE [LARGE SCALE GENOMIC DNA]</scope>
    <source>
        <strain evidence="3">CC-503</strain>
    </source>
</reference>
<dbReference type="KEGG" id="cre:CHLRE_11g467645v5"/>
<gene>
    <name evidence="2" type="ORF">CHLRE_11g467645v5</name>
</gene>
<dbReference type="GeneID" id="66055232"/>
<sequence>MLLERLRVIHGAMGKVAGVDGAAAEAAYPHSLLRQVSNLVHGLPACNTDAFNREYLTEYNDTLLTLYLASMRRGTHAANEMVDKFCLAYDKAGRGRLGMGGGAPGQAMYGAPSRVTACGLRAAKEGCGLRMSVGLVRGAEVFGEYAHMRPLGSSNVGLWTG</sequence>
<dbReference type="RefSeq" id="XP_042919396.1">
    <property type="nucleotide sequence ID" value="XM_043067397.1"/>
</dbReference>
<dbReference type="STRING" id="3055.A0A2K3D7J3"/>